<evidence type="ECO:0000256" key="2">
    <source>
        <dbReference type="ARBA" id="ARBA00023315"/>
    </source>
</evidence>
<dbReference type="InterPro" id="IPR000182">
    <property type="entry name" value="GNAT_dom"/>
</dbReference>
<dbReference type="GO" id="GO:0004596">
    <property type="term" value="F:protein-N-terminal amino-acid acetyltransferase activity"/>
    <property type="evidence" value="ECO:0007669"/>
    <property type="project" value="TreeGrafter"/>
</dbReference>
<dbReference type="EMBL" id="ML004511">
    <property type="protein sequence ID" value="RKP29096.1"/>
    <property type="molecule type" value="Genomic_DNA"/>
</dbReference>
<dbReference type="PANTHER" id="PTHR45910">
    <property type="entry name" value="N-ALPHA-ACETYLTRANSFERASE 20"/>
    <property type="match status" value="1"/>
</dbReference>
<evidence type="ECO:0000313" key="4">
    <source>
        <dbReference type="EMBL" id="RKP29096.1"/>
    </source>
</evidence>
<accession>A0A4P9Z8R7</accession>
<evidence type="ECO:0000259" key="3">
    <source>
        <dbReference type="PROSITE" id="PS51186"/>
    </source>
</evidence>
<keyword evidence="5" id="KW-1185">Reference proteome</keyword>
<dbReference type="InterPro" id="IPR051646">
    <property type="entry name" value="NatB_acetyltransferase_subunit"/>
</dbReference>
<reference evidence="5" key="1">
    <citation type="journal article" date="2018" name="Nat. Microbiol.">
        <title>Leveraging single-cell genomics to expand the fungal tree of life.</title>
        <authorList>
            <person name="Ahrendt S.R."/>
            <person name="Quandt C.A."/>
            <person name="Ciobanu D."/>
            <person name="Clum A."/>
            <person name="Salamov A."/>
            <person name="Andreopoulos B."/>
            <person name="Cheng J.F."/>
            <person name="Woyke T."/>
            <person name="Pelin A."/>
            <person name="Henrissat B."/>
            <person name="Reynolds N.K."/>
            <person name="Benny G.L."/>
            <person name="Smith M.E."/>
            <person name="James T.Y."/>
            <person name="Grigoriev I.V."/>
        </authorList>
    </citation>
    <scope>NUCLEOTIDE SEQUENCE [LARGE SCALE GENOMIC DNA]</scope>
    <source>
        <strain evidence="5">Baker2002</strain>
    </source>
</reference>
<dbReference type="OrthoDB" id="10264728at2759"/>
<keyword evidence="1 4" id="KW-0808">Transferase</keyword>
<dbReference type="Gene3D" id="3.40.630.30">
    <property type="match status" value="1"/>
</dbReference>
<evidence type="ECO:0000256" key="1">
    <source>
        <dbReference type="ARBA" id="ARBA00022679"/>
    </source>
</evidence>
<keyword evidence="2" id="KW-0012">Acyltransferase</keyword>
<proteinExistence type="predicted"/>
<name>A0A4P9Z8R7_9ASCO</name>
<dbReference type="Pfam" id="PF00583">
    <property type="entry name" value="Acetyltransf_1"/>
    <property type="match status" value="1"/>
</dbReference>
<gene>
    <name evidence="4" type="ORF">METBISCDRAFT_24542</name>
</gene>
<dbReference type="AlphaFoldDB" id="A0A4P9Z8R7"/>
<organism evidence="4 5">
    <name type="scientific">Metschnikowia bicuspidata</name>
    <dbReference type="NCBI Taxonomy" id="27322"/>
    <lineage>
        <taxon>Eukaryota</taxon>
        <taxon>Fungi</taxon>
        <taxon>Dikarya</taxon>
        <taxon>Ascomycota</taxon>
        <taxon>Saccharomycotina</taxon>
        <taxon>Pichiomycetes</taxon>
        <taxon>Metschnikowiaceae</taxon>
        <taxon>Metschnikowia</taxon>
    </lineage>
</organism>
<dbReference type="InterPro" id="IPR016181">
    <property type="entry name" value="Acyl_CoA_acyltransferase"/>
</dbReference>
<dbReference type="GO" id="GO:0031416">
    <property type="term" value="C:NatB complex"/>
    <property type="evidence" value="ECO:0007669"/>
    <property type="project" value="TreeGrafter"/>
</dbReference>
<dbReference type="PANTHER" id="PTHR45910:SF1">
    <property type="entry name" value="N-ALPHA-ACETYLTRANSFERASE 20"/>
    <property type="match status" value="1"/>
</dbReference>
<evidence type="ECO:0000313" key="5">
    <source>
        <dbReference type="Proteomes" id="UP000268321"/>
    </source>
</evidence>
<feature type="domain" description="N-acetyltransferase" evidence="3">
    <location>
        <begin position="2"/>
        <end position="171"/>
    </location>
</feature>
<protein>
    <submittedName>
        <fullName evidence="4">N-terminal acetyltransferase</fullName>
    </submittedName>
</protein>
<dbReference type="SUPFAM" id="SSF55729">
    <property type="entry name" value="Acyl-CoA N-acyltransferases (Nat)"/>
    <property type="match status" value="1"/>
</dbReference>
<sequence length="195" mass="22494">MTSIKPFKMQDLFELNSVNLDPFTECFNVLFYLKYLFDWPDLFFKSVEEDASADLGSQISGYMMGKTEGSLSKMEWHTHITAVTINRNYRRINLASDLCTRLERISAAPPYDTLFVDLFVKVDNTTACNLYKKLGYSVYRRVLAYYGTSPPTSRTVLCDDMDAFDMRKSLRRDKKNETVRANGEKVCVFPGEVVF</sequence>
<dbReference type="Proteomes" id="UP000268321">
    <property type="component" value="Unassembled WGS sequence"/>
</dbReference>
<dbReference type="PROSITE" id="PS51186">
    <property type="entry name" value="GNAT"/>
    <property type="match status" value="1"/>
</dbReference>